<dbReference type="Proteomes" id="UP000249757">
    <property type="component" value="Unassembled WGS sequence"/>
</dbReference>
<keyword evidence="3" id="KW-1185">Reference proteome</keyword>
<comment type="caution">
    <text evidence="2">The sequence shown here is derived from an EMBL/GenBank/DDBJ whole genome shotgun (WGS) entry which is preliminary data.</text>
</comment>
<reference evidence="2" key="2">
    <citation type="submission" date="2021-05" db="EMBL/GenBank/DDBJ databases">
        <authorList>
            <person name="Moolhuijzen P.M."/>
            <person name="Moffat C.S."/>
        </authorList>
    </citation>
    <scope>NUCLEOTIDE SEQUENCE</scope>
    <source>
        <strain evidence="2">86-124</strain>
    </source>
</reference>
<name>A0A2W1DYJ2_9PLEO</name>
<dbReference type="EMBL" id="NRDI02000017">
    <property type="protein sequence ID" value="KAI1510428.1"/>
    <property type="molecule type" value="Genomic_DNA"/>
</dbReference>
<dbReference type="AlphaFoldDB" id="A0A2W1DYJ2"/>
<accession>A0A2W1DYJ2</accession>
<organism evidence="2 3">
    <name type="scientific">Pyrenophora tritici-repentis</name>
    <dbReference type="NCBI Taxonomy" id="45151"/>
    <lineage>
        <taxon>Eukaryota</taxon>
        <taxon>Fungi</taxon>
        <taxon>Dikarya</taxon>
        <taxon>Ascomycota</taxon>
        <taxon>Pezizomycotina</taxon>
        <taxon>Dothideomycetes</taxon>
        <taxon>Pleosporomycetidae</taxon>
        <taxon>Pleosporales</taxon>
        <taxon>Pleosporineae</taxon>
        <taxon>Pleosporaceae</taxon>
        <taxon>Pyrenophora</taxon>
    </lineage>
</organism>
<reference evidence="3" key="4">
    <citation type="journal article" date="2022" name="Microb. Genom.">
        <title>A global pangenome for the wheat fungal pathogen Pyrenophora tritici-repentis and prediction of effector protein structural homology.</title>
        <authorList>
            <person name="Moolhuijzen P.M."/>
            <person name="See P.T."/>
            <person name="Shi G."/>
            <person name="Powell H.R."/>
            <person name="Cockram J."/>
            <person name="Jorgensen L.N."/>
            <person name="Benslimane H."/>
            <person name="Strelkov S.E."/>
            <person name="Turner J."/>
            <person name="Liu Z."/>
            <person name="Moffat C.S."/>
        </authorList>
    </citation>
    <scope>NUCLEOTIDE SEQUENCE [LARGE SCALE GENOMIC DNA]</scope>
</reference>
<protein>
    <submittedName>
        <fullName evidence="2">Uncharacterized protein</fullName>
    </submittedName>
</protein>
<proteinExistence type="predicted"/>
<evidence type="ECO:0000313" key="1">
    <source>
        <dbReference type="EMBL" id="KAF7569439.1"/>
    </source>
</evidence>
<evidence type="ECO:0000313" key="2">
    <source>
        <dbReference type="EMBL" id="KAI1510428.1"/>
    </source>
</evidence>
<reference evidence="2" key="3">
    <citation type="journal article" date="2022" name="bioRxiv">
        <title>A global pangenome for the wheat fungal pathogen Pyrenophora tritici-repentis and prediction of effector protein structural homology.</title>
        <authorList>
            <person name="Moolhuijzen P."/>
            <person name="See P.T."/>
            <person name="Shi G."/>
            <person name="Powell H.R."/>
            <person name="Cockram J."/>
            <person name="Jorgensen L.N."/>
            <person name="Benslimane H."/>
            <person name="Strelkov S.E."/>
            <person name="Turner J."/>
            <person name="Liu Z."/>
            <person name="Moffat C.S."/>
        </authorList>
    </citation>
    <scope>NUCLEOTIDE SEQUENCE</scope>
    <source>
        <strain evidence="2">86-124</strain>
    </source>
</reference>
<dbReference type="EMBL" id="NQIK02000006">
    <property type="protein sequence ID" value="KAF7569439.1"/>
    <property type="molecule type" value="Genomic_DNA"/>
</dbReference>
<sequence>MTSTILKPEIDSTNLKIDPLSSLDTASIHKAFLQEYSNGAGYEKLKCTLEIVISRLRSSLKYMSLEELSEALAKAPEYKKLEEHVRAEVTEMVLEQASKEIYVLHRKHEGEKKKLTNRQMVIQS</sequence>
<evidence type="ECO:0000313" key="3">
    <source>
        <dbReference type="Proteomes" id="UP000249757"/>
    </source>
</evidence>
<gene>
    <name evidence="2" type="ORF">Ptr86124_010874</name>
    <name evidence="1" type="ORF">PtrM4_118540</name>
</gene>
<reference evidence="1" key="1">
    <citation type="journal article" date="2018" name="BMC Genomics">
        <title>Comparative genomics of the wheat fungal pathogen Pyrenophora tritici-repentis reveals chromosomal variations and genome plasticity.</title>
        <authorList>
            <person name="Moolhuijzen P."/>
            <person name="See P.T."/>
            <person name="Hane J.K."/>
            <person name="Shi G."/>
            <person name="Liu Z."/>
            <person name="Oliver R.P."/>
            <person name="Moffat C.S."/>
        </authorList>
    </citation>
    <scope>NUCLEOTIDE SEQUENCE [LARGE SCALE GENOMIC DNA]</scope>
    <source>
        <strain evidence="1">M4</strain>
    </source>
</reference>
<dbReference type="Proteomes" id="UP000245464">
    <property type="component" value="Chromosome 6"/>
</dbReference>